<feature type="domain" description="3'-5' exonuclease" evidence="10">
    <location>
        <begin position="36"/>
        <end position="214"/>
    </location>
</feature>
<evidence type="ECO:0000256" key="5">
    <source>
        <dbReference type="ARBA" id="ARBA00022839"/>
    </source>
</evidence>
<evidence type="ECO:0000256" key="3">
    <source>
        <dbReference type="ARBA" id="ARBA00022723"/>
    </source>
</evidence>
<dbReference type="InterPro" id="IPR036397">
    <property type="entry name" value="RNaseH_sf"/>
</dbReference>
<dbReference type="Pfam" id="PF01612">
    <property type="entry name" value="DNA_pol_A_exo1"/>
    <property type="match status" value="1"/>
</dbReference>
<protein>
    <recommendedName>
        <fullName evidence="8">3'-5' exonuclease</fullName>
    </recommendedName>
    <alternativeName>
        <fullName evidence="9">Werner Syndrome-like exonuclease</fullName>
    </alternativeName>
</protein>
<keyword evidence="5" id="KW-0269">Exonuclease</keyword>
<dbReference type="GO" id="GO:0003676">
    <property type="term" value="F:nucleic acid binding"/>
    <property type="evidence" value="ECO:0007669"/>
    <property type="project" value="InterPro"/>
</dbReference>
<dbReference type="AlphaFoldDB" id="A0A7S0Q2Q4"/>
<evidence type="ECO:0000256" key="7">
    <source>
        <dbReference type="ARBA" id="ARBA00023242"/>
    </source>
</evidence>
<accession>A0A7S0Q2Q4</accession>
<evidence type="ECO:0000256" key="6">
    <source>
        <dbReference type="ARBA" id="ARBA00022842"/>
    </source>
</evidence>
<dbReference type="PANTHER" id="PTHR13620">
    <property type="entry name" value="3-5 EXONUCLEASE"/>
    <property type="match status" value="1"/>
</dbReference>
<evidence type="ECO:0000256" key="8">
    <source>
        <dbReference type="ARBA" id="ARBA00040531"/>
    </source>
</evidence>
<evidence type="ECO:0000256" key="2">
    <source>
        <dbReference type="ARBA" id="ARBA00022722"/>
    </source>
</evidence>
<dbReference type="PANTHER" id="PTHR13620:SF109">
    <property type="entry name" value="3'-5' EXONUCLEASE"/>
    <property type="match status" value="1"/>
</dbReference>
<dbReference type="CDD" id="cd06141">
    <property type="entry name" value="WRN_exo"/>
    <property type="match status" value="1"/>
</dbReference>
<dbReference type="SUPFAM" id="SSF53098">
    <property type="entry name" value="Ribonuclease H-like"/>
    <property type="match status" value="1"/>
</dbReference>
<evidence type="ECO:0000259" key="10">
    <source>
        <dbReference type="SMART" id="SM00474"/>
    </source>
</evidence>
<evidence type="ECO:0000256" key="1">
    <source>
        <dbReference type="ARBA" id="ARBA00004123"/>
    </source>
</evidence>
<name>A0A7S0Q2Q4_9EUKA</name>
<dbReference type="GO" id="GO:0006139">
    <property type="term" value="P:nucleobase-containing compound metabolic process"/>
    <property type="evidence" value="ECO:0007669"/>
    <property type="project" value="InterPro"/>
</dbReference>
<organism evidence="11">
    <name type="scientific">Coccolithus braarudii</name>
    <dbReference type="NCBI Taxonomy" id="221442"/>
    <lineage>
        <taxon>Eukaryota</taxon>
        <taxon>Haptista</taxon>
        <taxon>Haptophyta</taxon>
        <taxon>Prymnesiophyceae</taxon>
        <taxon>Coccolithales</taxon>
        <taxon>Coccolithaceae</taxon>
        <taxon>Coccolithus</taxon>
    </lineage>
</organism>
<evidence type="ECO:0000313" key="11">
    <source>
        <dbReference type="EMBL" id="CAD8607651.1"/>
    </source>
</evidence>
<keyword evidence="3" id="KW-0479">Metal-binding</keyword>
<keyword evidence="4" id="KW-0378">Hydrolase</keyword>
<dbReference type="InterPro" id="IPR012337">
    <property type="entry name" value="RNaseH-like_sf"/>
</dbReference>
<dbReference type="EMBL" id="HBEY01023132">
    <property type="protein sequence ID" value="CAD8607651.1"/>
    <property type="molecule type" value="Transcribed_RNA"/>
</dbReference>
<evidence type="ECO:0000256" key="9">
    <source>
        <dbReference type="ARBA" id="ARBA00042761"/>
    </source>
</evidence>
<sequence>MSHLLQPEGLVGRKSAEFKRLVDALPYGGFTGAIILAEVGDEAAADLACAQLVSSASKCGAIVLGFDTETRPVFKRGQPQNPICLVQLASGSVAGLFRLYPGLPLPKALRLLLEDDSVLKVGQDALKETVQMAALWEMMPRGILDAHHFVAAAGSRCGGVAGMGAAFLGLRIAKSQSTTNWEAPQLSEAQMRYAATDAWVCREAYRCSEAARLERCYADRPQLFLSREVRELNAVKATLYELVRQVEASCKASSKRHTCL</sequence>
<dbReference type="GO" id="GO:0008408">
    <property type="term" value="F:3'-5' exonuclease activity"/>
    <property type="evidence" value="ECO:0007669"/>
    <property type="project" value="InterPro"/>
</dbReference>
<dbReference type="InterPro" id="IPR051132">
    <property type="entry name" value="3-5_Exonuclease_domain"/>
</dbReference>
<comment type="subcellular location">
    <subcellularLocation>
        <location evidence="1">Nucleus</location>
    </subcellularLocation>
</comment>
<keyword evidence="6" id="KW-0460">Magnesium</keyword>
<dbReference type="Gene3D" id="3.30.420.10">
    <property type="entry name" value="Ribonuclease H-like superfamily/Ribonuclease H"/>
    <property type="match status" value="1"/>
</dbReference>
<reference evidence="11" key="1">
    <citation type="submission" date="2021-01" db="EMBL/GenBank/DDBJ databases">
        <authorList>
            <person name="Corre E."/>
            <person name="Pelletier E."/>
            <person name="Niang G."/>
            <person name="Scheremetjew M."/>
            <person name="Finn R."/>
            <person name="Kale V."/>
            <person name="Holt S."/>
            <person name="Cochrane G."/>
            <person name="Meng A."/>
            <person name="Brown T."/>
            <person name="Cohen L."/>
        </authorList>
    </citation>
    <scope>NUCLEOTIDE SEQUENCE</scope>
    <source>
        <strain evidence="11">PLY182g</strain>
    </source>
</reference>
<gene>
    <name evidence="11" type="ORF">CPEL01642_LOCUS11028</name>
</gene>
<dbReference type="GO" id="GO:0005634">
    <property type="term" value="C:nucleus"/>
    <property type="evidence" value="ECO:0007669"/>
    <property type="project" value="UniProtKB-SubCell"/>
</dbReference>
<dbReference type="SMART" id="SM00474">
    <property type="entry name" value="35EXOc"/>
    <property type="match status" value="1"/>
</dbReference>
<dbReference type="InterPro" id="IPR002562">
    <property type="entry name" value="3'-5'_exonuclease_dom"/>
</dbReference>
<proteinExistence type="predicted"/>
<keyword evidence="2" id="KW-0540">Nuclease</keyword>
<evidence type="ECO:0000256" key="4">
    <source>
        <dbReference type="ARBA" id="ARBA00022801"/>
    </source>
</evidence>
<keyword evidence="7" id="KW-0539">Nucleus</keyword>
<dbReference type="GO" id="GO:0046872">
    <property type="term" value="F:metal ion binding"/>
    <property type="evidence" value="ECO:0007669"/>
    <property type="project" value="UniProtKB-KW"/>
</dbReference>